<name>A0A382PA00_9ZZZZ</name>
<dbReference type="SUPFAM" id="SSF52540">
    <property type="entry name" value="P-loop containing nucleoside triphosphate hydrolases"/>
    <property type="match status" value="1"/>
</dbReference>
<protein>
    <recommendedName>
        <fullName evidence="5">ABC transporter domain-containing protein</fullName>
    </recommendedName>
</protein>
<keyword evidence="4" id="KW-0067">ATP-binding</keyword>
<dbReference type="InterPro" id="IPR050107">
    <property type="entry name" value="ABC_carbohydrate_import_ATPase"/>
</dbReference>
<feature type="domain" description="ABC transporter" evidence="5">
    <location>
        <begin position="17"/>
        <end position="40"/>
    </location>
</feature>
<gene>
    <name evidence="6" type="ORF">METZ01_LOCUS322514</name>
</gene>
<reference evidence="6" key="1">
    <citation type="submission" date="2018-05" db="EMBL/GenBank/DDBJ databases">
        <authorList>
            <person name="Lanie J.A."/>
            <person name="Ng W.-L."/>
            <person name="Kazmierczak K.M."/>
            <person name="Andrzejewski T.M."/>
            <person name="Davidsen T.M."/>
            <person name="Wayne K.J."/>
            <person name="Tettelin H."/>
            <person name="Glass J.I."/>
            <person name="Rusch D."/>
            <person name="Podicherti R."/>
            <person name="Tsui H.-C.T."/>
            <person name="Winkler M.E."/>
        </authorList>
    </citation>
    <scope>NUCLEOTIDE SEQUENCE</scope>
</reference>
<dbReference type="PANTHER" id="PTHR43790:SF9">
    <property type="entry name" value="GALACTOFURANOSE TRANSPORTER ATP-BINDING PROTEIN YTFR"/>
    <property type="match status" value="1"/>
</dbReference>
<keyword evidence="1" id="KW-0813">Transport</keyword>
<evidence type="ECO:0000313" key="6">
    <source>
        <dbReference type="EMBL" id="SVC69660.1"/>
    </source>
</evidence>
<keyword evidence="2" id="KW-0677">Repeat</keyword>
<dbReference type="GO" id="GO:0016887">
    <property type="term" value="F:ATP hydrolysis activity"/>
    <property type="evidence" value="ECO:0007669"/>
    <property type="project" value="InterPro"/>
</dbReference>
<dbReference type="EMBL" id="UINC01105603">
    <property type="protein sequence ID" value="SVC69660.1"/>
    <property type="molecule type" value="Genomic_DNA"/>
</dbReference>
<accession>A0A382PA00</accession>
<evidence type="ECO:0000259" key="5">
    <source>
        <dbReference type="Pfam" id="PF00005"/>
    </source>
</evidence>
<proteinExistence type="predicted"/>
<dbReference type="GO" id="GO:0005524">
    <property type="term" value="F:ATP binding"/>
    <property type="evidence" value="ECO:0007669"/>
    <property type="project" value="UniProtKB-KW"/>
</dbReference>
<organism evidence="6">
    <name type="scientific">marine metagenome</name>
    <dbReference type="NCBI Taxonomy" id="408172"/>
    <lineage>
        <taxon>unclassified sequences</taxon>
        <taxon>metagenomes</taxon>
        <taxon>ecological metagenomes</taxon>
    </lineage>
</organism>
<feature type="non-terminal residue" evidence="6">
    <location>
        <position position="40"/>
    </location>
</feature>
<dbReference type="InterPro" id="IPR027417">
    <property type="entry name" value="P-loop_NTPase"/>
</dbReference>
<dbReference type="Pfam" id="PF00005">
    <property type="entry name" value="ABC_tran"/>
    <property type="match status" value="1"/>
</dbReference>
<dbReference type="InterPro" id="IPR003439">
    <property type="entry name" value="ABC_transporter-like_ATP-bd"/>
</dbReference>
<evidence type="ECO:0000256" key="1">
    <source>
        <dbReference type="ARBA" id="ARBA00022448"/>
    </source>
</evidence>
<evidence type="ECO:0000256" key="3">
    <source>
        <dbReference type="ARBA" id="ARBA00022741"/>
    </source>
</evidence>
<evidence type="ECO:0000256" key="2">
    <source>
        <dbReference type="ARBA" id="ARBA00022737"/>
    </source>
</evidence>
<dbReference type="AlphaFoldDB" id="A0A382PA00"/>
<dbReference type="PANTHER" id="PTHR43790">
    <property type="entry name" value="CARBOHYDRATE TRANSPORT ATP-BINDING PROTEIN MG119-RELATED"/>
    <property type="match status" value="1"/>
</dbReference>
<dbReference type="Gene3D" id="3.40.50.300">
    <property type="entry name" value="P-loop containing nucleotide triphosphate hydrolases"/>
    <property type="match status" value="1"/>
</dbReference>
<evidence type="ECO:0000256" key="4">
    <source>
        <dbReference type="ARBA" id="ARBA00022840"/>
    </source>
</evidence>
<sequence length="40" mass="4212">MELKGITKRYPGVVANNNVSMKVMPGEIHALLGENGAGKS</sequence>
<keyword evidence="3" id="KW-0547">Nucleotide-binding</keyword>